<evidence type="ECO:0000313" key="2">
    <source>
        <dbReference type="Proteomes" id="UP001142489"/>
    </source>
</evidence>
<name>A0A9Q1B607_9SAUR</name>
<keyword evidence="2" id="KW-1185">Reference proteome</keyword>
<protein>
    <submittedName>
        <fullName evidence="1">Uncharacterized protein</fullName>
    </submittedName>
</protein>
<gene>
    <name evidence="1" type="ORF">JRQ81_005948</name>
</gene>
<accession>A0A9Q1B607</accession>
<dbReference type="AlphaFoldDB" id="A0A9Q1B607"/>
<dbReference type="Proteomes" id="UP001142489">
    <property type="component" value="Unassembled WGS sequence"/>
</dbReference>
<evidence type="ECO:0000313" key="1">
    <source>
        <dbReference type="EMBL" id="KAJ7341623.1"/>
    </source>
</evidence>
<dbReference type="PANTHER" id="PTHR21301:SF10">
    <property type="entry name" value="REVERSE TRANSCRIPTASE DOMAIN-CONTAINING PROTEIN"/>
    <property type="match status" value="1"/>
</dbReference>
<organism evidence="1 2">
    <name type="scientific">Phrynocephalus forsythii</name>
    <dbReference type="NCBI Taxonomy" id="171643"/>
    <lineage>
        <taxon>Eukaryota</taxon>
        <taxon>Metazoa</taxon>
        <taxon>Chordata</taxon>
        <taxon>Craniata</taxon>
        <taxon>Vertebrata</taxon>
        <taxon>Euteleostomi</taxon>
        <taxon>Lepidosauria</taxon>
        <taxon>Squamata</taxon>
        <taxon>Bifurcata</taxon>
        <taxon>Unidentata</taxon>
        <taxon>Episquamata</taxon>
        <taxon>Toxicofera</taxon>
        <taxon>Iguania</taxon>
        <taxon>Acrodonta</taxon>
        <taxon>Agamidae</taxon>
        <taxon>Agaminae</taxon>
        <taxon>Phrynocephalus</taxon>
    </lineage>
</organism>
<dbReference type="OrthoDB" id="10025388at2759"/>
<reference evidence="1" key="1">
    <citation type="journal article" date="2023" name="DNA Res.">
        <title>Chromosome-level genome assembly of Phrynocephalus forsythii using third-generation DNA sequencing and Hi-C analysis.</title>
        <authorList>
            <person name="Qi Y."/>
            <person name="Zhao W."/>
            <person name="Zhao Y."/>
            <person name="Niu C."/>
            <person name="Cao S."/>
            <person name="Zhang Y."/>
        </authorList>
    </citation>
    <scope>NUCLEOTIDE SEQUENCE</scope>
    <source>
        <tissue evidence="1">Muscle</tissue>
    </source>
</reference>
<dbReference type="PANTHER" id="PTHR21301">
    <property type="entry name" value="REVERSE TRANSCRIPTASE"/>
    <property type="match status" value="1"/>
</dbReference>
<proteinExistence type="predicted"/>
<comment type="caution">
    <text evidence="1">The sequence shown here is derived from an EMBL/GenBank/DDBJ whole genome shotgun (WGS) entry which is preliminary data.</text>
</comment>
<sequence length="92" mass="11077">MADLEQWLLNHCTQKPLLNFRHIDDIFMIWTYGDYSLIEFYQDFNGFHPNINLTLEQSTQQVNFLDTTVKLQHEHLSTTLYRKAFILNIQQN</sequence>
<dbReference type="EMBL" id="JAPFRF010000002">
    <property type="protein sequence ID" value="KAJ7341623.1"/>
    <property type="molecule type" value="Genomic_DNA"/>
</dbReference>